<feature type="binding site" evidence="6">
    <location>
        <position position="131"/>
    </location>
    <ligand>
        <name>FAD</name>
        <dbReference type="ChEBI" id="CHEBI:57692"/>
    </ligand>
</feature>
<dbReference type="InterPro" id="IPR019180">
    <property type="entry name" value="Oxidoreductase-like_N"/>
</dbReference>
<dbReference type="InterPro" id="IPR017927">
    <property type="entry name" value="FAD-bd_FR_type"/>
</dbReference>
<keyword evidence="4 6" id="KW-0274">FAD</keyword>
<keyword evidence="8" id="KW-1185">Reference proteome</keyword>
<comment type="cofactor">
    <cofactor evidence="1 6">
        <name>FAD</name>
        <dbReference type="ChEBI" id="CHEBI:57692"/>
    </cofactor>
</comment>
<evidence type="ECO:0000256" key="1">
    <source>
        <dbReference type="ARBA" id="ARBA00001974"/>
    </source>
</evidence>
<dbReference type="OrthoDB" id="432685at2759"/>
<evidence type="ECO:0000256" key="6">
    <source>
        <dbReference type="PIRSR" id="PIRSR601834-1"/>
    </source>
</evidence>
<dbReference type="PANTHER" id="PTHR19370">
    <property type="entry name" value="NADH-CYTOCHROME B5 REDUCTASE"/>
    <property type="match status" value="1"/>
</dbReference>
<dbReference type="CDD" id="cd06183">
    <property type="entry name" value="cyt_b5_reduct_like"/>
    <property type="match status" value="1"/>
</dbReference>
<dbReference type="SUPFAM" id="SSF63380">
    <property type="entry name" value="Riboflavin synthase domain-like"/>
    <property type="match status" value="1"/>
</dbReference>
<feature type="non-terminal residue" evidence="9">
    <location>
        <position position="323"/>
    </location>
</feature>
<evidence type="ECO:0000259" key="7">
    <source>
        <dbReference type="PROSITE" id="PS51384"/>
    </source>
</evidence>
<dbReference type="PANTHER" id="PTHR19370:SF184">
    <property type="entry name" value="NADH-CYTOCHROME B5 REDUCTASE-LIKE"/>
    <property type="match status" value="1"/>
</dbReference>
<dbReference type="PROSITE" id="PS51384">
    <property type="entry name" value="FAD_FR"/>
    <property type="match status" value="1"/>
</dbReference>
<organism evidence="8 9">
    <name type="scientific">Sipha flava</name>
    <name type="common">yellow sugarcane aphid</name>
    <dbReference type="NCBI Taxonomy" id="143950"/>
    <lineage>
        <taxon>Eukaryota</taxon>
        <taxon>Metazoa</taxon>
        <taxon>Ecdysozoa</taxon>
        <taxon>Arthropoda</taxon>
        <taxon>Hexapoda</taxon>
        <taxon>Insecta</taxon>
        <taxon>Pterygota</taxon>
        <taxon>Neoptera</taxon>
        <taxon>Paraneoptera</taxon>
        <taxon>Hemiptera</taxon>
        <taxon>Sternorrhyncha</taxon>
        <taxon>Aphidomorpha</taxon>
        <taxon>Aphidoidea</taxon>
        <taxon>Aphididae</taxon>
        <taxon>Sipha</taxon>
    </lineage>
</organism>
<feature type="domain" description="FAD-binding FR-type" evidence="7">
    <location>
        <begin position="80"/>
        <end position="179"/>
    </location>
</feature>
<dbReference type="SUPFAM" id="SSF52343">
    <property type="entry name" value="Ferredoxin reductase-like, C-terminal NADP-linked domain"/>
    <property type="match status" value="1"/>
</dbReference>
<feature type="binding site" evidence="6">
    <location>
        <position position="147"/>
    </location>
    <ligand>
        <name>FAD</name>
        <dbReference type="ChEBI" id="CHEBI:57692"/>
    </ligand>
</feature>
<evidence type="ECO:0000256" key="4">
    <source>
        <dbReference type="ARBA" id="ARBA00022827"/>
    </source>
</evidence>
<keyword evidence="5" id="KW-0560">Oxidoreductase</keyword>
<evidence type="ECO:0000313" key="9">
    <source>
        <dbReference type="RefSeq" id="XP_025417155.1"/>
    </source>
</evidence>
<dbReference type="InterPro" id="IPR017938">
    <property type="entry name" value="Riboflavin_synthase-like_b-brl"/>
</dbReference>
<feature type="binding site" evidence="6">
    <location>
        <position position="129"/>
    </location>
    <ligand>
        <name>FAD</name>
        <dbReference type="ChEBI" id="CHEBI:57692"/>
    </ligand>
</feature>
<feature type="binding site" evidence="6">
    <location>
        <position position="153"/>
    </location>
    <ligand>
        <name>FAD</name>
        <dbReference type="ChEBI" id="CHEBI:57692"/>
    </ligand>
</feature>
<evidence type="ECO:0000313" key="8">
    <source>
        <dbReference type="Proteomes" id="UP000694846"/>
    </source>
</evidence>
<feature type="binding site" evidence="6">
    <location>
        <position position="145"/>
    </location>
    <ligand>
        <name>FAD</name>
        <dbReference type="ChEBI" id="CHEBI:57692"/>
    </ligand>
</feature>
<accession>A0A8B8G3B2</accession>
<dbReference type="Gene3D" id="3.40.50.80">
    <property type="entry name" value="Nucleotide-binding domain of ferredoxin-NADP reductase (FNR) module"/>
    <property type="match status" value="1"/>
</dbReference>
<dbReference type="Pfam" id="PF00175">
    <property type="entry name" value="NAD_binding_1"/>
    <property type="match status" value="1"/>
</dbReference>
<dbReference type="Proteomes" id="UP000694846">
    <property type="component" value="Unplaced"/>
</dbReference>
<dbReference type="Pfam" id="PF09791">
    <property type="entry name" value="Oxidored-like"/>
    <property type="match status" value="1"/>
</dbReference>
<dbReference type="RefSeq" id="XP_025417155.1">
    <property type="nucleotide sequence ID" value="XM_025561370.1"/>
</dbReference>
<name>A0A8B8G3B2_9HEMI</name>
<dbReference type="Pfam" id="PF00970">
    <property type="entry name" value="FAD_binding_6"/>
    <property type="match status" value="1"/>
</dbReference>
<comment type="similarity">
    <text evidence="2">Belongs to the flavoprotein pyridine nucleotide cytochrome reductase family.</text>
</comment>
<dbReference type="AlphaFoldDB" id="A0A8B8G3B2"/>
<feature type="binding site" evidence="6">
    <location>
        <position position="130"/>
    </location>
    <ligand>
        <name>FAD</name>
        <dbReference type="ChEBI" id="CHEBI:57692"/>
    </ligand>
</feature>
<dbReference type="GO" id="GO:0016491">
    <property type="term" value="F:oxidoreductase activity"/>
    <property type="evidence" value="ECO:0007669"/>
    <property type="project" value="UniProtKB-KW"/>
</dbReference>
<dbReference type="InterPro" id="IPR039261">
    <property type="entry name" value="FNR_nucleotide-bd"/>
</dbReference>
<keyword evidence="3 6" id="KW-0285">Flavoprotein</keyword>
<evidence type="ECO:0000256" key="3">
    <source>
        <dbReference type="ARBA" id="ARBA00022630"/>
    </source>
</evidence>
<reference evidence="9" key="1">
    <citation type="submission" date="2025-08" db="UniProtKB">
        <authorList>
            <consortium name="RefSeq"/>
        </authorList>
    </citation>
    <scope>IDENTIFICATION</scope>
    <source>
        <tissue evidence="9">Whole body</tissue>
    </source>
</reference>
<dbReference type="GeneID" id="112688262"/>
<protein>
    <submittedName>
        <fullName evidence="9">NADH-cytochrome b5 reductase-like</fullName>
    </submittedName>
</protein>
<dbReference type="InterPro" id="IPR008333">
    <property type="entry name" value="Cbr1-like_FAD-bd_dom"/>
</dbReference>
<sequence length="323" mass="37232">MNHIYSLYICGMNPTKNNDNRAIAKMSIYDPPPERPSTLDCCGSGCVPCILDVYEEEYSRWNRRQNCEGDQLRRDLLSITKFKDYKIISFQELGNDVYMYTFAAIPLSKGRLPITDTQHVFVKSDGVIRPYTPVALSDNCSFDVIIKAYPNGKFTKLLLKKKINDIIFVRGPSGGIDYKGYESIVMFCAGTGIAAYLGLIRSILNNDKCDILLKLHYSCKTLNGILMRKTLAEYSAYWNCTVFLYLTRENNWSLCSKSFWYNENISEGRISHDIIEEIINQQQSLQTLWLICGNDEFNQFIFNELKIVNIKKDNIKIFHNNNK</sequence>
<evidence type="ECO:0000256" key="5">
    <source>
        <dbReference type="ARBA" id="ARBA00023002"/>
    </source>
</evidence>
<gene>
    <name evidence="9" type="primary">LOC112688262</name>
</gene>
<dbReference type="InterPro" id="IPR001433">
    <property type="entry name" value="OxRdtase_FAD/NAD-bd"/>
</dbReference>
<proteinExistence type="inferred from homology"/>
<dbReference type="Gene3D" id="2.40.30.10">
    <property type="entry name" value="Translation factors"/>
    <property type="match status" value="1"/>
</dbReference>
<evidence type="ECO:0000256" key="2">
    <source>
        <dbReference type="ARBA" id="ARBA00006105"/>
    </source>
</evidence>
<dbReference type="InterPro" id="IPR001834">
    <property type="entry name" value="CBR-like"/>
</dbReference>